<gene>
    <name evidence="2" type="ORF">ACFSCW_04955</name>
</gene>
<dbReference type="Proteomes" id="UP001597115">
    <property type="component" value="Unassembled WGS sequence"/>
</dbReference>
<name>A0ABW4I1V6_9SPHN</name>
<feature type="compositionally biased region" description="Low complexity" evidence="1">
    <location>
        <begin position="1171"/>
        <end position="1180"/>
    </location>
</feature>
<dbReference type="RefSeq" id="WP_380887489.1">
    <property type="nucleotide sequence ID" value="NZ_JBHUDY010000001.1"/>
</dbReference>
<organism evidence="2 3">
    <name type="scientific">Sphingomonas tabacisoli</name>
    <dbReference type="NCBI Taxonomy" id="2249466"/>
    <lineage>
        <taxon>Bacteria</taxon>
        <taxon>Pseudomonadati</taxon>
        <taxon>Pseudomonadota</taxon>
        <taxon>Alphaproteobacteria</taxon>
        <taxon>Sphingomonadales</taxon>
        <taxon>Sphingomonadaceae</taxon>
        <taxon>Sphingomonas</taxon>
    </lineage>
</organism>
<dbReference type="EMBL" id="JBHUDY010000001">
    <property type="protein sequence ID" value="MFD1611147.1"/>
    <property type="molecule type" value="Genomic_DNA"/>
</dbReference>
<evidence type="ECO:0000256" key="1">
    <source>
        <dbReference type="SAM" id="MobiDB-lite"/>
    </source>
</evidence>
<accession>A0ABW4I1V6</accession>
<evidence type="ECO:0000313" key="3">
    <source>
        <dbReference type="Proteomes" id="UP001597115"/>
    </source>
</evidence>
<sequence>MPDETDGLRVNGMPDFLRAADARSNAAVSGHEAEAVREIPALPLIDLEAAGVKFELRRDAIETALHDRLKSIGEVYGTLKRVGRDLTDFFPKVPEILPPFLDGRLLNPDASPAVNVSVRSLEPPPVDGETRPWPQAEVRTDDRGGFRLALPPRPVPEAGLRLLVTGGNRQIETAIKRTDLIASNGSLGVVPLDAPVSPLPKSIIEQLKDIAIPKSEDDVVQNPETFATPPPQMTLGEGDCARSFRSNTGVIDRFGFSLLVRLIAPNLSGKRIGNRFRREDGRFVTVAATAPGTMKYIPAQDVANAMAQLGQWELVERVPIESPIDVTDFRDAIERFPTLVPKASSLGIGYTVRMHQVWIPSGMSLGDLVYSLPLAPGEQQRIAVSETRETLSVRETEALSAEELQRYNEQADSSTSAVFNSAFDESASGGSKIRTSTEAGSIGGGLGVGGFFSGIVAGLGIAGGYSDSTTTGSTSSWQNASRDYVSNATQDFHSNLNRAAYARRNASRTAVRLASASERQEVVSKVITNHNHCHALTMQYWQVLRHFAVSTKVDDVQLVCFVPLEVVQFLPWGQPRTLASRNYARDELLVRYAMLLRYHDVIAARLYFRPDLSYGMRLLKSFAANPSMTVQSSSGAAQDIIDVQVNGTFLPFEDIYVTAISTSGARVGPVRMNASSATVPATYETRAALIQGLRTRRQGQFEPRTAALALPDHVARSDLARLEFSRAFRTFSYRLALPSSLSFTEVIGYLNNTAKLDITLSPADLERELGGPVVTDPTARIGGIDVIEFYNGPGGTEVMSGVLPVAAKRVPPELRFADLLKIEAALQHVVQNTVPYSKAVWQSLTPEERAILLERFTIGVPEGGVNDPTDEVPLLNCIANEVLGYFGNCAIMPFFIPIQAEQKTRFSTRDLQEALLRFHRQSFTPSQSSITLPARGVLGEAILGDCNACEKIDLTRFWNWQDSPGDTASDPSQLAQLFSGGNQLVGPAGAQAPSGLTAGPMVTINQGPTALSPADLAKALIDKLPQSNLPQNLTGLAELAAQAKVQTETTAESLNKTISEASGLAKAAMEQVPKAIEAKNKGSGDTGSGSGSGGSGSGSGGSGAGSGSGGTSSGSGASGTGGAGSTGSSGGSGGAGTGSTGSGGGSSGGGGGGSSGGGGGGGTPAPGGGTATDAGPGPTG</sequence>
<feature type="region of interest" description="Disordered" evidence="1">
    <location>
        <begin position="1078"/>
        <end position="1180"/>
    </location>
</feature>
<evidence type="ECO:0000313" key="2">
    <source>
        <dbReference type="EMBL" id="MFD1611147.1"/>
    </source>
</evidence>
<comment type="caution">
    <text evidence="2">The sequence shown here is derived from an EMBL/GenBank/DDBJ whole genome shotgun (WGS) entry which is preliminary data.</text>
</comment>
<feature type="compositionally biased region" description="Gly residues" evidence="1">
    <location>
        <begin position="1084"/>
        <end position="1170"/>
    </location>
</feature>
<proteinExistence type="predicted"/>
<keyword evidence="3" id="KW-1185">Reference proteome</keyword>
<protein>
    <submittedName>
        <fullName evidence="2">Uncharacterized protein</fullName>
    </submittedName>
</protein>
<reference evidence="3" key="1">
    <citation type="journal article" date="2019" name="Int. J. Syst. Evol. Microbiol.">
        <title>The Global Catalogue of Microorganisms (GCM) 10K type strain sequencing project: providing services to taxonomists for standard genome sequencing and annotation.</title>
        <authorList>
            <consortium name="The Broad Institute Genomics Platform"/>
            <consortium name="The Broad Institute Genome Sequencing Center for Infectious Disease"/>
            <person name="Wu L."/>
            <person name="Ma J."/>
        </authorList>
    </citation>
    <scope>NUCLEOTIDE SEQUENCE [LARGE SCALE GENOMIC DNA]</scope>
    <source>
        <strain evidence="3">CGMCC 1.16275</strain>
    </source>
</reference>